<dbReference type="InterPro" id="IPR029033">
    <property type="entry name" value="His_PPase_superfam"/>
</dbReference>
<dbReference type="SUPFAM" id="SSF53254">
    <property type="entry name" value="Phosphoglycerate mutase-like"/>
    <property type="match status" value="1"/>
</dbReference>
<dbReference type="EMBL" id="WMBE01000002">
    <property type="protein sequence ID" value="MDG0866779.1"/>
    <property type="molecule type" value="Genomic_DNA"/>
</dbReference>
<evidence type="ECO:0008006" key="6">
    <source>
        <dbReference type="Google" id="ProtNLM"/>
    </source>
</evidence>
<dbReference type="Pfam" id="PF00300">
    <property type="entry name" value="His_Phos_1"/>
    <property type="match status" value="1"/>
</dbReference>
<dbReference type="SMART" id="SM00855">
    <property type="entry name" value="PGAM"/>
    <property type="match status" value="1"/>
</dbReference>
<dbReference type="CDD" id="cd07067">
    <property type="entry name" value="HP_PGM_like"/>
    <property type="match status" value="1"/>
</dbReference>
<proteinExistence type="predicted"/>
<dbReference type="InterPro" id="IPR013078">
    <property type="entry name" value="His_Pase_superF_clade-1"/>
</dbReference>
<name>A0AAJ5ZBE2_9CHLR</name>
<dbReference type="Proteomes" id="UP001321249">
    <property type="component" value="Unassembled WGS sequence"/>
</dbReference>
<dbReference type="PANTHER" id="PTHR47927:SF2">
    <property type="entry name" value="PHOSPHOGLYCERATE MUTASE FAMILY PROTEIN"/>
    <property type="match status" value="1"/>
</dbReference>
<keyword evidence="4" id="KW-1185">Reference proteome</keyword>
<feature type="binding site" evidence="1">
    <location>
        <begin position="24"/>
        <end position="31"/>
    </location>
    <ligand>
        <name>substrate</name>
    </ligand>
</feature>
<sequence length="247" mass="27830">MIWHFWETGFLIHDNVEFDFYFIRHGESQSNITPGIAAGVNFDAPMTDRGHKQAEAAGTRLGNEGVKFDKIYSSSLVRAVQTTEGVLKGMGIPDTDFERVDAIIEKQTPGWRGKLAKDVMPTEVRLLMAEKGKYFKAADGETMRWVERRASNWLEDEILYNPDWYQKDGTHTLAIVSHGDTMRALLHYITGIDNRLAMRTDIFNCSISRFRFGKLGWSIGSINDSSHTLALGDIVRDEKIVQGGLGV</sequence>
<evidence type="ECO:0000313" key="3">
    <source>
        <dbReference type="EMBL" id="WFG38203.1"/>
    </source>
</evidence>
<dbReference type="PANTHER" id="PTHR47927">
    <property type="entry name" value="PUTATIVE-RELATED"/>
    <property type="match status" value="1"/>
</dbReference>
<reference evidence="4 5" key="1">
    <citation type="submission" date="2019-11" db="EMBL/GenBank/DDBJ databases">
        <authorList>
            <person name="Cho J.-C."/>
        </authorList>
    </citation>
    <scope>NUCLEOTIDE SEQUENCE [LARGE SCALE GENOMIC DNA]</scope>
    <source>
        <strain evidence="3 4">JH1073</strain>
        <strain evidence="2 5">JH702</strain>
    </source>
</reference>
<evidence type="ECO:0000256" key="1">
    <source>
        <dbReference type="PIRSR" id="PIRSR613078-2"/>
    </source>
</evidence>
<reference evidence="4" key="3">
    <citation type="submission" date="2023-06" db="EMBL/GenBank/DDBJ databases">
        <title>Pangenomics reveal diversification of enzyme families and niche specialization in globally abundant SAR202 bacteria.</title>
        <authorList>
            <person name="Saw J.H.W."/>
        </authorList>
    </citation>
    <scope>NUCLEOTIDE SEQUENCE [LARGE SCALE GENOMIC DNA]</scope>
    <source>
        <strain evidence="4">JH1073</strain>
    </source>
</reference>
<dbReference type="Proteomes" id="UP001219901">
    <property type="component" value="Chromosome"/>
</dbReference>
<organism evidence="3 4">
    <name type="scientific">Candidatus Lucifugimonas marina</name>
    <dbReference type="NCBI Taxonomy" id="3038979"/>
    <lineage>
        <taxon>Bacteria</taxon>
        <taxon>Bacillati</taxon>
        <taxon>Chloroflexota</taxon>
        <taxon>Dehalococcoidia</taxon>
        <taxon>SAR202 cluster</taxon>
        <taxon>Candidatus Lucifugimonadales</taxon>
        <taxon>Candidatus Lucifugimonadaceae</taxon>
        <taxon>Candidatus Lucifugimonas</taxon>
    </lineage>
</organism>
<gene>
    <name evidence="2" type="ORF">GKO46_06785</name>
    <name evidence="3" type="ORF">GKO48_00790</name>
</gene>
<reference evidence="3" key="2">
    <citation type="journal article" date="2023" name="Nat. Commun.">
        <title>Cultivation of marine bacteria of the SAR202 clade.</title>
        <authorList>
            <person name="Lim Y."/>
            <person name="Seo J.H."/>
            <person name="Giovannoni S.J."/>
            <person name="Kang I."/>
            <person name="Cho J.C."/>
        </authorList>
    </citation>
    <scope>NUCLEOTIDE SEQUENCE</scope>
    <source>
        <strain evidence="3">JH1073</strain>
    </source>
</reference>
<dbReference type="Gene3D" id="3.40.50.1240">
    <property type="entry name" value="Phosphoglycerate mutase-like"/>
    <property type="match status" value="1"/>
</dbReference>
<evidence type="ECO:0000313" key="5">
    <source>
        <dbReference type="Proteomes" id="UP001321249"/>
    </source>
</evidence>
<dbReference type="AlphaFoldDB" id="A0AAJ5ZBE2"/>
<feature type="binding site" evidence="1">
    <location>
        <position position="78"/>
    </location>
    <ligand>
        <name>substrate</name>
    </ligand>
</feature>
<evidence type="ECO:0000313" key="4">
    <source>
        <dbReference type="Proteomes" id="UP001219901"/>
    </source>
</evidence>
<dbReference type="EMBL" id="CP046147">
    <property type="protein sequence ID" value="WFG38203.1"/>
    <property type="molecule type" value="Genomic_DNA"/>
</dbReference>
<accession>A0AAJ5ZBE2</accession>
<protein>
    <recommendedName>
        <fullName evidence="6">Histidine phosphatase family protein</fullName>
    </recommendedName>
</protein>
<evidence type="ECO:0000313" key="2">
    <source>
        <dbReference type="EMBL" id="MDG0866779.1"/>
    </source>
</evidence>